<feature type="transmembrane region" description="Helical" evidence="1">
    <location>
        <begin position="92"/>
        <end position="112"/>
    </location>
</feature>
<name>A0A9Q8PK54_PASFU</name>
<sequence length="241" mass="26914">MAILAPWKGYLGLAMPIISFLILANAAIVMTLSIFNAATLDLHADNIDNQIHEHAPRVRAQLVFFWCTIPFLLVVASACETSALFTNNLKPLVCLVTSTTAIGIWVAQLALWQTCLSSSTAYDKGFCPVPKVWSEHYPGWNWASPQGAAWAVLPIFVCYMVQIGFAASVFSRQRRTSFRSSDLRGSWASKLEVEELRSEVRSTKVASVEHNLLEEELEGRRDNYQDVRLSANLGSRGYRRC</sequence>
<feature type="transmembrane region" description="Helical" evidence="1">
    <location>
        <begin position="148"/>
        <end position="170"/>
    </location>
</feature>
<dbReference type="OrthoDB" id="3645743at2759"/>
<protein>
    <submittedName>
        <fullName evidence="2">Uncharacterized protein</fullName>
    </submittedName>
</protein>
<gene>
    <name evidence="2" type="ORF">CLAFUR5_12949</name>
</gene>
<evidence type="ECO:0000313" key="3">
    <source>
        <dbReference type="Proteomes" id="UP000756132"/>
    </source>
</evidence>
<keyword evidence="1" id="KW-0812">Transmembrane</keyword>
<accession>A0A9Q8PK54</accession>
<dbReference type="OMA" id="WCTIPFL"/>
<dbReference type="GeneID" id="71992827"/>
<reference evidence="2" key="1">
    <citation type="submission" date="2021-12" db="EMBL/GenBank/DDBJ databases">
        <authorList>
            <person name="Zaccaron A."/>
            <person name="Stergiopoulos I."/>
        </authorList>
    </citation>
    <scope>NUCLEOTIDE SEQUENCE</scope>
    <source>
        <strain evidence="2">Race5_Kim</strain>
    </source>
</reference>
<dbReference type="AlphaFoldDB" id="A0A9Q8PK54"/>
<organism evidence="2 3">
    <name type="scientific">Passalora fulva</name>
    <name type="common">Tomato leaf mold</name>
    <name type="synonym">Cladosporium fulvum</name>
    <dbReference type="NCBI Taxonomy" id="5499"/>
    <lineage>
        <taxon>Eukaryota</taxon>
        <taxon>Fungi</taxon>
        <taxon>Dikarya</taxon>
        <taxon>Ascomycota</taxon>
        <taxon>Pezizomycotina</taxon>
        <taxon>Dothideomycetes</taxon>
        <taxon>Dothideomycetidae</taxon>
        <taxon>Mycosphaerellales</taxon>
        <taxon>Mycosphaerellaceae</taxon>
        <taxon>Fulvia</taxon>
    </lineage>
</organism>
<evidence type="ECO:0000313" key="2">
    <source>
        <dbReference type="EMBL" id="UJO24134.1"/>
    </source>
</evidence>
<dbReference type="Proteomes" id="UP000756132">
    <property type="component" value="Chromosome 11"/>
</dbReference>
<reference evidence="2" key="2">
    <citation type="journal article" date="2022" name="Microb. Genom.">
        <title>A chromosome-scale genome assembly of the tomato pathogen Cladosporium fulvum reveals a compartmentalized genome architecture and the presence of a dispensable chromosome.</title>
        <authorList>
            <person name="Zaccaron A.Z."/>
            <person name="Chen L.H."/>
            <person name="Samaras A."/>
            <person name="Stergiopoulos I."/>
        </authorList>
    </citation>
    <scope>NUCLEOTIDE SEQUENCE</scope>
    <source>
        <strain evidence="2">Race5_Kim</strain>
    </source>
</reference>
<keyword evidence="1" id="KW-0472">Membrane</keyword>
<proteinExistence type="predicted"/>
<evidence type="ECO:0000256" key="1">
    <source>
        <dbReference type="SAM" id="Phobius"/>
    </source>
</evidence>
<dbReference type="EMBL" id="CP090173">
    <property type="protein sequence ID" value="UJO24134.1"/>
    <property type="molecule type" value="Genomic_DNA"/>
</dbReference>
<dbReference type="RefSeq" id="XP_047768500.1">
    <property type="nucleotide sequence ID" value="XM_047912097.1"/>
</dbReference>
<keyword evidence="3" id="KW-1185">Reference proteome</keyword>
<feature type="transmembrane region" description="Helical" evidence="1">
    <location>
        <begin position="63"/>
        <end position="85"/>
    </location>
</feature>
<keyword evidence="1" id="KW-1133">Transmembrane helix</keyword>
<feature type="transmembrane region" description="Helical" evidence="1">
    <location>
        <begin position="12"/>
        <end position="35"/>
    </location>
</feature>
<dbReference type="KEGG" id="ffu:CLAFUR5_12949"/>